<comment type="similarity">
    <text evidence="1">Belongs to the transferase hexapeptide repeat family.</text>
</comment>
<evidence type="ECO:0000256" key="7">
    <source>
        <dbReference type="ARBA" id="ARBA00023315"/>
    </source>
</evidence>
<evidence type="ECO:0000256" key="5">
    <source>
        <dbReference type="ARBA" id="ARBA00022915"/>
    </source>
</evidence>
<feature type="active site" description="Proton acceptor" evidence="8">
    <location>
        <position position="137"/>
    </location>
</feature>
<evidence type="ECO:0000313" key="12">
    <source>
        <dbReference type="Proteomes" id="UP000530060"/>
    </source>
</evidence>
<dbReference type="Gene3D" id="3.40.50.20">
    <property type="match status" value="1"/>
</dbReference>
<proteinExistence type="inferred from homology"/>
<keyword evidence="3 11" id="KW-0808">Transferase</keyword>
<dbReference type="GO" id="GO:0019877">
    <property type="term" value="P:diaminopimelate biosynthetic process"/>
    <property type="evidence" value="ECO:0007669"/>
    <property type="project" value="UniProtKB-KW"/>
</dbReference>
<dbReference type="AlphaFoldDB" id="A0A6V6ZC78"/>
<evidence type="ECO:0000259" key="10">
    <source>
        <dbReference type="Pfam" id="PF17836"/>
    </source>
</evidence>
<dbReference type="EC" id="2.3.1.-" evidence="11"/>
<dbReference type="RefSeq" id="WP_180910424.1">
    <property type="nucleotide sequence ID" value="NZ_CAIJDP010000088.1"/>
</dbReference>
<dbReference type="SUPFAM" id="SSF51161">
    <property type="entry name" value="Trimeric LpxA-like enzymes"/>
    <property type="match status" value="1"/>
</dbReference>
<dbReference type="InterPro" id="IPR018357">
    <property type="entry name" value="Hexapep_transf_CS"/>
</dbReference>
<feature type="site" description="Increases basicity of active site His" evidence="8">
    <location>
        <position position="138"/>
    </location>
</feature>
<dbReference type="EMBL" id="CAIJDP010000088">
    <property type="protein sequence ID" value="CAD0008492.1"/>
    <property type="molecule type" value="Genomic_DNA"/>
</dbReference>
<keyword evidence="6" id="KW-0457">Lysine biosynthesis</keyword>
<dbReference type="PROSITE" id="PS00101">
    <property type="entry name" value="HEXAPEP_TRANSFERASES"/>
    <property type="match status" value="1"/>
</dbReference>
<feature type="domain" description="PglD N-terminal" evidence="10">
    <location>
        <begin position="2"/>
        <end position="78"/>
    </location>
</feature>
<evidence type="ECO:0000256" key="6">
    <source>
        <dbReference type="ARBA" id="ARBA00023154"/>
    </source>
</evidence>
<name>A0A6V6ZC78_9FLAO</name>
<dbReference type="Proteomes" id="UP000530060">
    <property type="component" value="Unassembled WGS sequence"/>
</dbReference>
<dbReference type="CDD" id="cd03360">
    <property type="entry name" value="LbH_AT_putative"/>
    <property type="match status" value="1"/>
</dbReference>
<evidence type="ECO:0000256" key="3">
    <source>
        <dbReference type="ARBA" id="ARBA00022679"/>
    </source>
</evidence>
<reference evidence="11 12" key="1">
    <citation type="submission" date="2020-06" db="EMBL/GenBank/DDBJ databases">
        <authorList>
            <person name="Criscuolo A."/>
        </authorList>
    </citation>
    <scope>NUCLEOTIDE SEQUENCE [LARGE SCALE GENOMIC DNA]</scope>
    <source>
        <strain evidence="12">CIP 111411</strain>
    </source>
</reference>
<protein>
    <submittedName>
        <fullName evidence="11">Acetyltransferase EpsM</fullName>
        <ecNumber evidence="11">2.3.1.-</ecNumber>
    </submittedName>
</protein>
<dbReference type="GO" id="GO:0016746">
    <property type="term" value="F:acyltransferase activity"/>
    <property type="evidence" value="ECO:0007669"/>
    <property type="project" value="UniProtKB-KW"/>
</dbReference>
<sequence>MLIIGAKGFAKEVLETFYHKNDLENVVFYDDITLNAPDFLFKKFKILHSKQEAQEYFQTTDSSFTIGIGKPILRKQIKDTFEALGGNLSSTISPLAQIGNFDVSIGAGNNILQGAIISNGVRLGKGCIVYYNVIVTHDVLIGDFVEISPNATLLGRCEIGSFSHIGSGAVILPDVSIGKNVLVAAGSIVTKNVPDNCMVAGNPASFKKEIAPLDFYYEG</sequence>
<evidence type="ECO:0000256" key="2">
    <source>
        <dbReference type="ARBA" id="ARBA00022605"/>
    </source>
</evidence>
<dbReference type="PANTHER" id="PTHR43300:SF10">
    <property type="entry name" value="2,3,4,5-TETRAHYDROPYRIDINE-2,6-DICARBOXYLATE N-ACETYLTRANSFERASE"/>
    <property type="match status" value="1"/>
</dbReference>
<dbReference type="Pfam" id="PF00132">
    <property type="entry name" value="Hexapep"/>
    <property type="match status" value="1"/>
</dbReference>
<keyword evidence="12" id="KW-1185">Reference proteome</keyword>
<accession>A0A6V6ZC78</accession>
<gene>
    <name evidence="11" type="primary">epsM</name>
    <name evidence="11" type="ORF">FLAT13_04417</name>
</gene>
<dbReference type="InterPro" id="IPR050179">
    <property type="entry name" value="Trans_hexapeptide_repeat"/>
</dbReference>
<evidence type="ECO:0000256" key="8">
    <source>
        <dbReference type="PIRSR" id="PIRSR620019-1"/>
    </source>
</evidence>
<keyword evidence="2" id="KW-0028">Amino-acid biosynthesis</keyword>
<keyword evidence="5" id="KW-0220">Diaminopimelate biosynthesis</keyword>
<evidence type="ECO:0000313" key="11">
    <source>
        <dbReference type="EMBL" id="CAD0008492.1"/>
    </source>
</evidence>
<dbReference type="Gene3D" id="2.160.10.10">
    <property type="entry name" value="Hexapeptide repeat proteins"/>
    <property type="match status" value="1"/>
</dbReference>
<dbReference type="PANTHER" id="PTHR43300">
    <property type="entry name" value="ACETYLTRANSFERASE"/>
    <property type="match status" value="1"/>
</dbReference>
<dbReference type="Pfam" id="PF17836">
    <property type="entry name" value="PglD_N"/>
    <property type="match status" value="1"/>
</dbReference>
<dbReference type="InterPro" id="IPR041561">
    <property type="entry name" value="PglD_N"/>
</dbReference>
<dbReference type="GO" id="GO:0009085">
    <property type="term" value="P:lysine biosynthetic process"/>
    <property type="evidence" value="ECO:0007669"/>
    <property type="project" value="UniProtKB-KW"/>
</dbReference>
<organism evidence="11 12">
    <name type="scientific">Flavobacterium salmonis</name>
    <dbReference type="NCBI Taxonomy" id="2654844"/>
    <lineage>
        <taxon>Bacteria</taxon>
        <taxon>Pseudomonadati</taxon>
        <taxon>Bacteroidota</taxon>
        <taxon>Flavobacteriia</taxon>
        <taxon>Flavobacteriales</taxon>
        <taxon>Flavobacteriaceae</taxon>
        <taxon>Flavobacterium</taxon>
    </lineage>
</organism>
<dbReference type="InterPro" id="IPR011004">
    <property type="entry name" value="Trimer_LpxA-like_sf"/>
</dbReference>
<keyword evidence="4" id="KW-0677">Repeat</keyword>
<evidence type="ECO:0000256" key="4">
    <source>
        <dbReference type="ARBA" id="ARBA00022737"/>
    </source>
</evidence>
<dbReference type="InterPro" id="IPR001451">
    <property type="entry name" value="Hexapep"/>
</dbReference>
<dbReference type="NCBIfam" id="TIGR03570">
    <property type="entry name" value="NeuD_NnaD"/>
    <property type="match status" value="1"/>
</dbReference>
<dbReference type="InterPro" id="IPR020019">
    <property type="entry name" value="AcTrfase_PglD-like"/>
</dbReference>
<comment type="caution">
    <text evidence="11">The sequence shown here is derived from an EMBL/GenBank/DDBJ whole genome shotgun (WGS) entry which is preliminary data.</text>
</comment>
<keyword evidence="7 11" id="KW-0012">Acyltransferase</keyword>
<evidence type="ECO:0000256" key="9">
    <source>
        <dbReference type="PIRSR" id="PIRSR620019-2"/>
    </source>
</evidence>
<evidence type="ECO:0000256" key="1">
    <source>
        <dbReference type="ARBA" id="ARBA00007274"/>
    </source>
</evidence>
<feature type="binding site" evidence="9">
    <location>
        <position position="69"/>
    </location>
    <ligand>
        <name>substrate</name>
    </ligand>
</feature>